<dbReference type="AlphaFoldDB" id="A0A547PB28"/>
<protein>
    <submittedName>
        <fullName evidence="1">UrcA family protein</fullName>
    </submittedName>
</protein>
<organism evidence="1 2">
    <name type="scientific">Erythrobacter insulae</name>
    <dbReference type="NCBI Taxonomy" id="2584124"/>
    <lineage>
        <taxon>Bacteria</taxon>
        <taxon>Pseudomonadati</taxon>
        <taxon>Pseudomonadota</taxon>
        <taxon>Alphaproteobacteria</taxon>
        <taxon>Sphingomonadales</taxon>
        <taxon>Erythrobacteraceae</taxon>
        <taxon>Erythrobacter/Porphyrobacter group</taxon>
        <taxon>Erythrobacter</taxon>
    </lineage>
</organism>
<dbReference type="NCBIfam" id="TIGR04433">
    <property type="entry name" value="UrcA_uranyl"/>
    <property type="match status" value="1"/>
</dbReference>
<name>A0A547PB28_9SPHN</name>
<dbReference type="InterPro" id="IPR030972">
    <property type="entry name" value="UrcA_uranyl"/>
</dbReference>
<reference evidence="1 2" key="1">
    <citation type="submission" date="2019-06" db="EMBL/GenBank/DDBJ databases">
        <title>Erythrobacter insulae sp. nov., isolated from a tidal flat.</title>
        <authorList>
            <person name="Yoon J.-H."/>
        </authorList>
    </citation>
    <scope>NUCLEOTIDE SEQUENCE [LARGE SCALE GENOMIC DNA]</scope>
    <source>
        <strain evidence="1 2">JBTF-M21</strain>
    </source>
</reference>
<evidence type="ECO:0000313" key="1">
    <source>
        <dbReference type="EMBL" id="TRD11335.1"/>
    </source>
</evidence>
<evidence type="ECO:0000313" key="2">
    <source>
        <dbReference type="Proteomes" id="UP000316343"/>
    </source>
</evidence>
<gene>
    <name evidence="1" type="ORF">FGU71_05375</name>
</gene>
<sequence>MIARTERRISCFNRQIGSPLRTPARTPNACWRRKPMKILALAGASFGLAITATPAFAAADNVKEQTIQIDDLNLETAAGQKTLDRRIDRVARSVCGVSDVRTGTRIRNSSVYSCVENARASAKRQVAAMIDEKRLGG</sequence>
<accession>A0A547PB28</accession>
<dbReference type="EMBL" id="VHJK01000001">
    <property type="protein sequence ID" value="TRD11335.1"/>
    <property type="molecule type" value="Genomic_DNA"/>
</dbReference>
<dbReference type="Proteomes" id="UP000316343">
    <property type="component" value="Unassembled WGS sequence"/>
</dbReference>
<keyword evidence="2" id="KW-1185">Reference proteome</keyword>
<proteinExistence type="predicted"/>
<comment type="caution">
    <text evidence="1">The sequence shown here is derived from an EMBL/GenBank/DDBJ whole genome shotgun (WGS) entry which is preliminary data.</text>
</comment>
<dbReference type="OrthoDB" id="7450905at2"/>